<sequence>MLMDVVYDIVEAVHFFIPLVAVAVIVVTIYFCGSKSNENHPIDATAHESASTLKEDEDRKKED</sequence>
<reference evidence="3 4" key="1">
    <citation type="submission" date="2024-08" db="EMBL/GenBank/DDBJ databases">
        <title>Gnathostoma spinigerum genome.</title>
        <authorList>
            <person name="Gonzalez-Bertolin B."/>
            <person name="Monzon S."/>
            <person name="Zaballos A."/>
            <person name="Jimenez P."/>
            <person name="Dekumyoy P."/>
            <person name="Varona S."/>
            <person name="Cuesta I."/>
            <person name="Sumanam S."/>
            <person name="Adisakwattana P."/>
            <person name="Gasser R.B."/>
            <person name="Hernandez-Gonzalez A."/>
            <person name="Young N.D."/>
            <person name="Perteguer M.J."/>
        </authorList>
    </citation>
    <scope>NUCLEOTIDE SEQUENCE [LARGE SCALE GENOMIC DNA]</scope>
    <source>
        <strain evidence="3">AL3</strain>
        <tissue evidence="3">Liver</tissue>
    </source>
</reference>
<feature type="compositionally biased region" description="Basic and acidic residues" evidence="1">
    <location>
        <begin position="53"/>
        <end position="63"/>
    </location>
</feature>
<protein>
    <submittedName>
        <fullName evidence="3">Uncharacterized protein</fullName>
    </submittedName>
</protein>
<dbReference type="Proteomes" id="UP001608902">
    <property type="component" value="Unassembled WGS sequence"/>
</dbReference>
<name>A0ABD6EQW0_9BILA</name>
<dbReference type="EMBL" id="JBGFUD010004688">
    <property type="protein sequence ID" value="MFH4979826.1"/>
    <property type="molecule type" value="Genomic_DNA"/>
</dbReference>
<dbReference type="AlphaFoldDB" id="A0ABD6EQW0"/>
<evidence type="ECO:0000313" key="4">
    <source>
        <dbReference type="Proteomes" id="UP001608902"/>
    </source>
</evidence>
<organism evidence="3 4">
    <name type="scientific">Gnathostoma spinigerum</name>
    <dbReference type="NCBI Taxonomy" id="75299"/>
    <lineage>
        <taxon>Eukaryota</taxon>
        <taxon>Metazoa</taxon>
        <taxon>Ecdysozoa</taxon>
        <taxon>Nematoda</taxon>
        <taxon>Chromadorea</taxon>
        <taxon>Rhabditida</taxon>
        <taxon>Spirurina</taxon>
        <taxon>Gnathostomatomorpha</taxon>
        <taxon>Gnathostomatoidea</taxon>
        <taxon>Gnathostomatidae</taxon>
        <taxon>Gnathostoma</taxon>
    </lineage>
</organism>
<evidence type="ECO:0000313" key="3">
    <source>
        <dbReference type="EMBL" id="MFH4979826.1"/>
    </source>
</evidence>
<feature type="region of interest" description="Disordered" evidence="1">
    <location>
        <begin position="36"/>
        <end position="63"/>
    </location>
</feature>
<keyword evidence="2" id="KW-0472">Membrane</keyword>
<keyword evidence="2" id="KW-1133">Transmembrane helix</keyword>
<proteinExistence type="predicted"/>
<keyword evidence="2" id="KW-0812">Transmembrane</keyword>
<evidence type="ECO:0000256" key="1">
    <source>
        <dbReference type="SAM" id="MobiDB-lite"/>
    </source>
</evidence>
<evidence type="ECO:0000256" key="2">
    <source>
        <dbReference type="SAM" id="Phobius"/>
    </source>
</evidence>
<keyword evidence="4" id="KW-1185">Reference proteome</keyword>
<feature type="transmembrane region" description="Helical" evidence="2">
    <location>
        <begin position="12"/>
        <end position="32"/>
    </location>
</feature>
<comment type="caution">
    <text evidence="3">The sequence shown here is derived from an EMBL/GenBank/DDBJ whole genome shotgun (WGS) entry which is preliminary data.</text>
</comment>
<accession>A0ABD6EQW0</accession>
<gene>
    <name evidence="3" type="ORF">AB6A40_006535</name>
</gene>